<sequence length="85" mass="10062">MLVFSMKMKRFCWRSARVHRIPRTTEPASRAAHVANTMWRGDPLALHEQRTGRWYMSSVWRPWGLQFTFSTNHCAKCHMRAAITL</sequence>
<reference evidence="1 2" key="1">
    <citation type="journal article" date="2022" name="bioRxiv">
        <title>An ancient truncated duplication of the anti-Mullerian hormone receptor type 2 gene is a potential conserved master sex determinant in the Pangasiidae catfish family.</title>
        <authorList>
            <person name="Wen M."/>
            <person name="Pan Q."/>
            <person name="Jouanno E."/>
            <person name="Montfort J."/>
            <person name="Zahm M."/>
            <person name="Cabau C."/>
            <person name="Klopp C."/>
            <person name="Iampietro C."/>
            <person name="Roques C."/>
            <person name="Bouchez O."/>
            <person name="Castinel A."/>
            <person name="Donnadieu C."/>
            <person name="Parrinello H."/>
            <person name="Poncet C."/>
            <person name="Belmonte E."/>
            <person name="Gautier V."/>
            <person name="Avarre J.-C."/>
            <person name="Dugue R."/>
            <person name="Gustiano R."/>
            <person name="Ha T.T.T."/>
            <person name="Campet M."/>
            <person name="Sriphairoj K."/>
            <person name="Ribolli J."/>
            <person name="de Almeida F.L."/>
            <person name="Desvignes T."/>
            <person name="Postlethwait J.H."/>
            <person name="Bucao C.F."/>
            <person name="Robinson-Rechavi M."/>
            <person name="Bobe J."/>
            <person name="Herpin A."/>
            <person name="Guiguen Y."/>
        </authorList>
    </citation>
    <scope>NUCLEOTIDE SEQUENCE [LARGE SCALE GENOMIC DNA]</scope>
    <source>
        <strain evidence="1">YG-Dec2019</strain>
    </source>
</reference>
<dbReference type="Proteomes" id="UP000829447">
    <property type="component" value="Linkage Group LG9"/>
</dbReference>
<gene>
    <name evidence="1" type="ORF">PGIGA_G00257600</name>
</gene>
<name>A0ACC5WUG9_PANGG</name>
<organism evidence="1 2">
    <name type="scientific">Pangasianodon gigas</name>
    <name type="common">Mekong giant catfish</name>
    <name type="synonym">Pangasius gigas</name>
    <dbReference type="NCBI Taxonomy" id="30993"/>
    <lineage>
        <taxon>Eukaryota</taxon>
        <taxon>Metazoa</taxon>
        <taxon>Chordata</taxon>
        <taxon>Craniata</taxon>
        <taxon>Vertebrata</taxon>
        <taxon>Euteleostomi</taxon>
        <taxon>Actinopterygii</taxon>
        <taxon>Neopterygii</taxon>
        <taxon>Teleostei</taxon>
        <taxon>Ostariophysi</taxon>
        <taxon>Siluriformes</taxon>
        <taxon>Pangasiidae</taxon>
        <taxon>Pangasianodon</taxon>
    </lineage>
</organism>
<evidence type="ECO:0000313" key="2">
    <source>
        <dbReference type="Proteomes" id="UP000829447"/>
    </source>
</evidence>
<comment type="caution">
    <text evidence="1">The sequence shown here is derived from an EMBL/GenBank/DDBJ whole genome shotgun (WGS) entry which is preliminary data.</text>
</comment>
<dbReference type="EMBL" id="CM040462">
    <property type="protein sequence ID" value="MCI4381930.1"/>
    <property type="molecule type" value="Genomic_DNA"/>
</dbReference>
<proteinExistence type="predicted"/>
<keyword evidence="2" id="KW-1185">Reference proteome</keyword>
<protein>
    <submittedName>
        <fullName evidence="1">Uncharacterized protein</fullName>
    </submittedName>
</protein>
<evidence type="ECO:0000313" key="1">
    <source>
        <dbReference type="EMBL" id="MCI4381930.1"/>
    </source>
</evidence>
<accession>A0ACC5WUG9</accession>